<feature type="region of interest" description="Disordered" evidence="7">
    <location>
        <begin position="253"/>
        <end position="312"/>
    </location>
</feature>
<dbReference type="PANTHER" id="PTHR23183:SF0">
    <property type="entry name" value="NUCLEOLAR PROTEIN 14"/>
    <property type="match status" value="1"/>
</dbReference>
<dbReference type="Proteomes" id="UP001164746">
    <property type="component" value="Chromosome 12"/>
</dbReference>
<evidence type="ECO:0000256" key="5">
    <source>
        <dbReference type="ARBA" id="ARBA00023242"/>
    </source>
</evidence>
<evidence type="ECO:0000256" key="3">
    <source>
        <dbReference type="ARBA" id="ARBA00022517"/>
    </source>
</evidence>
<feature type="region of interest" description="Disordered" evidence="7">
    <location>
        <begin position="329"/>
        <end position="469"/>
    </location>
</feature>
<dbReference type="PANTHER" id="PTHR23183">
    <property type="entry name" value="NOP14"/>
    <property type="match status" value="1"/>
</dbReference>
<keyword evidence="9" id="KW-1185">Reference proteome</keyword>
<proteinExistence type="inferred from homology"/>
<feature type="compositionally biased region" description="Basic and acidic residues" evidence="7">
    <location>
        <begin position="168"/>
        <end position="185"/>
    </location>
</feature>
<gene>
    <name evidence="8" type="ORF">MAR_014703</name>
</gene>
<evidence type="ECO:0000256" key="6">
    <source>
        <dbReference type="ARBA" id="ARBA00024695"/>
    </source>
</evidence>
<evidence type="ECO:0000256" key="2">
    <source>
        <dbReference type="ARBA" id="ARBA00007466"/>
    </source>
</evidence>
<keyword evidence="3" id="KW-0690">Ribosome biogenesis</keyword>
<protein>
    <submittedName>
        <fullName evidence="8">NOP14-like protein</fullName>
    </submittedName>
</protein>
<evidence type="ECO:0000256" key="1">
    <source>
        <dbReference type="ARBA" id="ARBA00004604"/>
    </source>
</evidence>
<dbReference type="InterPro" id="IPR007276">
    <property type="entry name" value="Nop14"/>
</dbReference>
<dbReference type="EMBL" id="CP111023">
    <property type="protein sequence ID" value="WAR20729.1"/>
    <property type="molecule type" value="Genomic_DNA"/>
</dbReference>
<feature type="compositionally biased region" description="Acidic residues" evidence="7">
    <location>
        <begin position="424"/>
        <end position="456"/>
    </location>
</feature>
<feature type="region of interest" description="Disordered" evidence="7">
    <location>
        <begin position="160"/>
        <end position="198"/>
    </location>
</feature>
<feature type="compositionally biased region" description="Acidic residues" evidence="7">
    <location>
        <begin position="345"/>
        <end position="369"/>
    </location>
</feature>
<feature type="compositionally biased region" description="Basic and acidic residues" evidence="7">
    <location>
        <begin position="257"/>
        <end position="282"/>
    </location>
</feature>
<feature type="region of interest" description="Disordered" evidence="7">
    <location>
        <begin position="1"/>
        <end position="24"/>
    </location>
</feature>
<evidence type="ECO:0000313" key="9">
    <source>
        <dbReference type="Proteomes" id="UP001164746"/>
    </source>
</evidence>
<comment type="similarity">
    <text evidence="2">Belongs to the NOP14 family.</text>
</comment>
<comment type="subcellular location">
    <subcellularLocation>
        <location evidence="1">Nucleus</location>
        <location evidence="1">Nucleolus</location>
    </subcellularLocation>
</comment>
<keyword evidence="5" id="KW-0539">Nucleus</keyword>
<evidence type="ECO:0000256" key="4">
    <source>
        <dbReference type="ARBA" id="ARBA00022552"/>
    </source>
</evidence>
<keyword evidence="4" id="KW-0698">rRNA processing</keyword>
<evidence type="ECO:0000313" key="8">
    <source>
        <dbReference type="EMBL" id="WAR20729.1"/>
    </source>
</evidence>
<name>A0ABY7FH75_MYAAR</name>
<evidence type="ECO:0000256" key="7">
    <source>
        <dbReference type="SAM" id="MobiDB-lite"/>
    </source>
</evidence>
<comment type="function">
    <text evidence="6">Involved in nucleolar processing of pre-18S ribosomal RNA. Has a role in the nuclear export of 40S pre-ribosomal subunit to the cytoplasm.</text>
</comment>
<sequence length="812" mass="93652">MAKKKSKPSADQVRKKRSQEVKKLNPFEVKINKQKHDILGRKTGKFEMGMPGVARSRANKKRKMTLLKEHEQQFKSNKFVDKRFGEHDASLSLEDKMMKRYAMERSRTTTKSKFNLNEEEELTHFGQSLAEIEKFDEPSVSDAEDDDDEDKRAAAKMVAEQHFGGFMKKRDPEDEKKSWKERMEEMISQSKKKKYEKQQEKEVAVQMTVELDEQWKSLHNLLHKGLKATREDREVHSKADDYDMAVRSLQFEMKGQATDRLKSEEELARDEKERLENLEADRRRRMRGQAEDGSTSQPIHRSADDLDDGFSLEPKLDFDYVSYKDGLLLQEEGNVKGSKNKERDESDAEDDSDDDEGGDIDDESENSDYDDVKGVQEDDNDDDIAPEKDIENNDNGKSPKKSKGKSTKEPVNTGKMSANKEKEDNSEEDDSESEESDSFDDIMSDEDDEEATEENVAETNKGGHSEKRKKRVTFNTEKIIEEAKRELPYTFNAPASYDSLLDLLEGLGMEDQLTVIDRIRKCHHPSLAEGNKQKLETLLGLLVQLYCDLCIQDTPQLVYAERLLPHVYQLTQMSPGNAAHVFGDNLTDRQEEFAQICQRKAGRGLYPGLDTLMMFKLVSQLFPTSDFRHEVTTSAMVFMCQILGQSPVNHGRDILAGQLLCTLCLEYVSLSKRLTAINTTLGLLLEFSKMYKDLMTFREIFEPTRIELLVSQCEEYSSKSRQPLAMQKKKPKPLKMFEPKKLLHKYKKEMKGAARELKKDTRFLAREKLRDQMSKDEARKRRVREIMGGLAHQEGEYKRMKLGIKEKTDDKT</sequence>
<accession>A0ABY7FH75</accession>
<dbReference type="Pfam" id="PF04147">
    <property type="entry name" value="Nop14"/>
    <property type="match status" value="3"/>
</dbReference>
<organism evidence="8 9">
    <name type="scientific">Mya arenaria</name>
    <name type="common">Soft-shell clam</name>
    <dbReference type="NCBI Taxonomy" id="6604"/>
    <lineage>
        <taxon>Eukaryota</taxon>
        <taxon>Metazoa</taxon>
        <taxon>Spiralia</taxon>
        <taxon>Lophotrochozoa</taxon>
        <taxon>Mollusca</taxon>
        <taxon>Bivalvia</taxon>
        <taxon>Autobranchia</taxon>
        <taxon>Heteroconchia</taxon>
        <taxon>Euheterodonta</taxon>
        <taxon>Imparidentia</taxon>
        <taxon>Neoheterodontei</taxon>
        <taxon>Myida</taxon>
        <taxon>Myoidea</taxon>
        <taxon>Myidae</taxon>
        <taxon>Mya</taxon>
    </lineage>
</organism>
<reference evidence="8" key="1">
    <citation type="submission" date="2022-11" db="EMBL/GenBank/DDBJ databases">
        <title>Centuries of genome instability and evolution in soft-shell clam transmissible cancer (bioRxiv).</title>
        <authorList>
            <person name="Hart S.F.M."/>
            <person name="Yonemitsu M.A."/>
            <person name="Giersch R.M."/>
            <person name="Beal B.F."/>
            <person name="Arriagada G."/>
            <person name="Davis B.W."/>
            <person name="Ostrander E.A."/>
            <person name="Goff S.P."/>
            <person name="Metzger M.J."/>
        </authorList>
    </citation>
    <scope>NUCLEOTIDE SEQUENCE</scope>
    <source>
        <strain evidence="8">MELC-2E11</strain>
        <tissue evidence="8">Siphon/mantle</tissue>
    </source>
</reference>